<dbReference type="EC" id="2.7.6.3" evidence="2"/>
<dbReference type="AlphaFoldDB" id="A0A382G9N0"/>
<keyword evidence="5" id="KW-0418">Kinase</keyword>
<dbReference type="GO" id="GO:0046654">
    <property type="term" value="P:tetrahydrofolate biosynthetic process"/>
    <property type="evidence" value="ECO:0007669"/>
    <property type="project" value="UniProtKB-UniPathway"/>
</dbReference>
<dbReference type="GO" id="GO:0005524">
    <property type="term" value="F:ATP binding"/>
    <property type="evidence" value="ECO:0007669"/>
    <property type="project" value="UniProtKB-KW"/>
</dbReference>
<evidence type="ECO:0000313" key="9">
    <source>
        <dbReference type="EMBL" id="SVB71948.1"/>
    </source>
</evidence>
<accession>A0A382G9N0</accession>
<name>A0A382G9N0_9ZZZZ</name>
<dbReference type="PANTHER" id="PTHR43071">
    <property type="entry name" value="2-AMINO-4-HYDROXY-6-HYDROXYMETHYLDIHYDROPTERIDINE PYROPHOSPHOKINASE"/>
    <property type="match status" value="1"/>
</dbReference>
<keyword evidence="6" id="KW-0067">ATP-binding</keyword>
<evidence type="ECO:0000256" key="6">
    <source>
        <dbReference type="ARBA" id="ARBA00022840"/>
    </source>
</evidence>
<keyword evidence="3" id="KW-0808">Transferase</keyword>
<evidence type="ECO:0000259" key="8">
    <source>
        <dbReference type="Pfam" id="PF01288"/>
    </source>
</evidence>
<dbReference type="GO" id="GO:0003848">
    <property type="term" value="F:2-amino-4-hydroxy-6-hydroxymethyldihydropteridine diphosphokinase activity"/>
    <property type="evidence" value="ECO:0007669"/>
    <property type="project" value="UniProtKB-EC"/>
</dbReference>
<evidence type="ECO:0000256" key="7">
    <source>
        <dbReference type="ARBA" id="ARBA00022909"/>
    </source>
</evidence>
<dbReference type="PANTHER" id="PTHR43071:SF1">
    <property type="entry name" value="2-AMINO-4-HYDROXY-6-HYDROXYMETHYLDIHYDROPTERIDINE PYROPHOSPHOKINASE"/>
    <property type="match status" value="1"/>
</dbReference>
<feature type="domain" description="7,8-dihydro-6-hydroxymethylpterin-pyrophosphokinase" evidence="8">
    <location>
        <begin position="11"/>
        <end position="136"/>
    </location>
</feature>
<dbReference type="InterPro" id="IPR035907">
    <property type="entry name" value="Hppk_sf"/>
</dbReference>
<feature type="non-terminal residue" evidence="9">
    <location>
        <position position="1"/>
    </location>
</feature>
<dbReference type="NCBIfam" id="TIGR01498">
    <property type="entry name" value="folK"/>
    <property type="match status" value="1"/>
</dbReference>
<dbReference type="SUPFAM" id="SSF55083">
    <property type="entry name" value="6-hydroxymethyl-7,8-dihydropterin pyrophosphokinase, HPPK"/>
    <property type="match status" value="1"/>
</dbReference>
<dbReference type="UniPathway" id="UPA00077">
    <property type="reaction ID" value="UER00155"/>
</dbReference>
<dbReference type="GO" id="GO:0046656">
    <property type="term" value="P:folic acid biosynthetic process"/>
    <property type="evidence" value="ECO:0007669"/>
    <property type="project" value="UniProtKB-KW"/>
</dbReference>
<dbReference type="GO" id="GO:0016301">
    <property type="term" value="F:kinase activity"/>
    <property type="evidence" value="ECO:0007669"/>
    <property type="project" value="UniProtKB-KW"/>
</dbReference>
<organism evidence="9">
    <name type="scientific">marine metagenome</name>
    <dbReference type="NCBI Taxonomy" id="408172"/>
    <lineage>
        <taxon>unclassified sequences</taxon>
        <taxon>metagenomes</taxon>
        <taxon>ecological metagenomes</taxon>
    </lineage>
</organism>
<dbReference type="Pfam" id="PF01288">
    <property type="entry name" value="HPPK"/>
    <property type="match status" value="1"/>
</dbReference>
<gene>
    <name evidence="9" type="ORF">METZ01_LOCUS224802</name>
</gene>
<evidence type="ECO:0000256" key="3">
    <source>
        <dbReference type="ARBA" id="ARBA00022679"/>
    </source>
</evidence>
<evidence type="ECO:0000256" key="1">
    <source>
        <dbReference type="ARBA" id="ARBA00005051"/>
    </source>
</evidence>
<evidence type="ECO:0000256" key="4">
    <source>
        <dbReference type="ARBA" id="ARBA00022741"/>
    </source>
</evidence>
<dbReference type="Gene3D" id="3.30.70.560">
    <property type="entry name" value="7,8-Dihydro-6-hydroxymethylpterin-pyrophosphokinase HPPK"/>
    <property type="match status" value="1"/>
</dbReference>
<dbReference type="InterPro" id="IPR000550">
    <property type="entry name" value="Hppk"/>
</dbReference>
<protein>
    <recommendedName>
        <fullName evidence="2">2-amino-4-hydroxy-6-hydroxymethyldihydropteridine diphosphokinase</fullName>
        <ecNumber evidence="2">2.7.6.3</ecNumber>
    </recommendedName>
</protein>
<keyword evidence="7" id="KW-0289">Folate biosynthesis</keyword>
<dbReference type="EMBL" id="UINC01054350">
    <property type="protein sequence ID" value="SVB71948.1"/>
    <property type="molecule type" value="Genomic_DNA"/>
</dbReference>
<dbReference type="CDD" id="cd00483">
    <property type="entry name" value="HPPK"/>
    <property type="match status" value="1"/>
</dbReference>
<reference evidence="9" key="1">
    <citation type="submission" date="2018-05" db="EMBL/GenBank/DDBJ databases">
        <authorList>
            <person name="Lanie J.A."/>
            <person name="Ng W.-L."/>
            <person name="Kazmierczak K.M."/>
            <person name="Andrzejewski T.M."/>
            <person name="Davidsen T.M."/>
            <person name="Wayne K.J."/>
            <person name="Tettelin H."/>
            <person name="Glass J.I."/>
            <person name="Rusch D."/>
            <person name="Podicherti R."/>
            <person name="Tsui H.-C.T."/>
            <person name="Winkler M.E."/>
        </authorList>
    </citation>
    <scope>NUCLEOTIDE SEQUENCE</scope>
</reference>
<proteinExistence type="predicted"/>
<sequence length="169" mass="18630">VTGPIFSCNVYVSAGSNIEPVKHLRMACEVLTEAYGPLTTSSVYCNPAVGFVGDDFLNMVVGFNTNASPQSIHDFLKQVNHRAGRPLNGPGYVSRTLDLDLLLYGDRVIESDDLRVPREDIKNYGFVLGPLAEIAPDLRHPSNGHTMAELWDAFDHDRHPLTRLVISPL</sequence>
<evidence type="ECO:0000256" key="2">
    <source>
        <dbReference type="ARBA" id="ARBA00013253"/>
    </source>
</evidence>
<evidence type="ECO:0000256" key="5">
    <source>
        <dbReference type="ARBA" id="ARBA00022777"/>
    </source>
</evidence>
<keyword evidence="4" id="KW-0547">Nucleotide-binding</keyword>
<comment type="pathway">
    <text evidence="1">Cofactor biosynthesis; tetrahydrofolate biosynthesis; 2-amino-4-hydroxy-6-hydroxymethyl-7,8-dihydropteridine diphosphate from 7,8-dihydroneopterin triphosphate: step 4/4.</text>
</comment>